<keyword evidence="2" id="KW-1185">Reference proteome</keyword>
<dbReference type="EMBL" id="BMAU01021357">
    <property type="protein sequence ID" value="GFY21030.1"/>
    <property type="molecule type" value="Genomic_DNA"/>
</dbReference>
<protein>
    <submittedName>
        <fullName evidence="1">Uncharacterized protein</fullName>
    </submittedName>
</protein>
<reference evidence="1" key="1">
    <citation type="submission" date="2020-08" db="EMBL/GenBank/DDBJ databases">
        <title>Multicomponent nature underlies the extraordinary mechanical properties of spider dragline silk.</title>
        <authorList>
            <person name="Kono N."/>
            <person name="Nakamura H."/>
            <person name="Mori M."/>
            <person name="Yoshida Y."/>
            <person name="Ohtoshi R."/>
            <person name="Malay A.D."/>
            <person name="Moran D.A.P."/>
            <person name="Tomita M."/>
            <person name="Numata K."/>
            <person name="Arakawa K."/>
        </authorList>
    </citation>
    <scope>NUCLEOTIDE SEQUENCE</scope>
</reference>
<accession>A0A8X6T120</accession>
<organism evidence="1 2">
    <name type="scientific">Trichonephila clavipes</name>
    <name type="common">Golden silk orbweaver</name>
    <name type="synonym">Nephila clavipes</name>
    <dbReference type="NCBI Taxonomy" id="2585209"/>
    <lineage>
        <taxon>Eukaryota</taxon>
        <taxon>Metazoa</taxon>
        <taxon>Ecdysozoa</taxon>
        <taxon>Arthropoda</taxon>
        <taxon>Chelicerata</taxon>
        <taxon>Arachnida</taxon>
        <taxon>Araneae</taxon>
        <taxon>Araneomorphae</taxon>
        <taxon>Entelegynae</taxon>
        <taxon>Araneoidea</taxon>
        <taxon>Nephilidae</taxon>
        <taxon>Trichonephila</taxon>
    </lineage>
</organism>
<dbReference type="Proteomes" id="UP000887159">
    <property type="component" value="Unassembled WGS sequence"/>
</dbReference>
<evidence type="ECO:0000313" key="1">
    <source>
        <dbReference type="EMBL" id="GFY21030.1"/>
    </source>
</evidence>
<comment type="caution">
    <text evidence="1">The sequence shown here is derived from an EMBL/GenBank/DDBJ whole genome shotgun (WGS) entry which is preliminary data.</text>
</comment>
<proteinExistence type="predicted"/>
<sequence length="132" mass="15080">MPHELGEKHLMGIISICSSNLARHKNELFLDHLVTEDKKCISTWLEERICLQRGNTTIHIQSIRRRLCCVVGERARIQSMNPTIIFSSGAKEEGIKEARVESNREYMTRNNDSPRVICPSAVLPFDVLVFDS</sequence>
<gene>
    <name evidence="1" type="ORF">TNCV_3990741</name>
</gene>
<dbReference type="AlphaFoldDB" id="A0A8X6T120"/>
<evidence type="ECO:0000313" key="2">
    <source>
        <dbReference type="Proteomes" id="UP000887159"/>
    </source>
</evidence>
<name>A0A8X6T120_TRICX</name>